<reference evidence="3 4" key="1">
    <citation type="submission" date="2017-08" db="EMBL/GenBank/DDBJ databases">
        <title>Draft genome sequences of 64 type strains of genus Staph aureus.</title>
        <authorList>
            <person name="Cole K."/>
            <person name="Golubchik T."/>
            <person name="Russell J."/>
            <person name="Foster D."/>
            <person name="Llewelyn M."/>
            <person name="Wilson D."/>
            <person name="Crook D."/>
            <person name="Paul J."/>
        </authorList>
    </citation>
    <scope>NUCLEOTIDE SEQUENCE [LARGE SCALE GENOMIC DNA]</scope>
    <source>
        <strain evidence="3 4">DSM 28300</strain>
    </source>
</reference>
<dbReference type="GeneID" id="98345875"/>
<dbReference type="EMBL" id="PPQS01000039">
    <property type="protein sequence ID" value="PNZ49128.1"/>
    <property type="molecule type" value="Genomic_DNA"/>
</dbReference>
<reference evidence="2 5" key="2">
    <citation type="submission" date="2020-10" db="EMBL/GenBank/DDBJ databases">
        <title>Phenotypic and genomic profiling of Staphylococcus argenteus in Canada and the United States and recommendations for clinical result reporting.</title>
        <authorList>
            <person name="Eshaghi A."/>
            <person name="Bommersbach C."/>
            <person name="Zitterman S."/>
            <person name="Burnham C.-A.D."/>
            <person name="Patel R."/>
            <person name="Schuetz A.N."/>
            <person name="Patel S.N."/>
            <person name="Kus J.V."/>
        </authorList>
    </citation>
    <scope>NUCLEOTIDE SEQUENCE [LARGE SCALE GENOMIC DNA]</scope>
    <source>
        <strain evidence="2 5">DSM 28300</strain>
    </source>
</reference>
<dbReference type="InterPro" id="IPR027624">
    <property type="entry name" value="TOMM_cyclo_SagD"/>
</dbReference>
<dbReference type="Proteomes" id="UP000596960">
    <property type="component" value="Unassembled WGS sequence"/>
</dbReference>
<dbReference type="Proteomes" id="UP000236395">
    <property type="component" value="Unassembled WGS sequence"/>
</dbReference>
<dbReference type="PANTHER" id="PTHR37809">
    <property type="entry name" value="RIBOSOMAL PROTEIN S12 METHYLTHIOTRANSFERASE ACCESSORY FACTOR YCAO"/>
    <property type="match status" value="1"/>
</dbReference>
<feature type="domain" description="YcaO" evidence="1">
    <location>
        <begin position="70"/>
        <end position="441"/>
    </location>
</feature>
<dbReference type="Gene3D" id="3.30.40.250">
    <property type="match status" value="1"/>
</dbReference>
<sequence>MITFKNNLNYNLYRQNLLGGNVAGIWKDNSFFLGLNSYPIMNYHYVTAQFNNFEKNFLSEDFKVNYHLSGYGIHYNEALASFLGESTERYAFTLLYQNLKRKIIYASHAQISEQLKNSNSLILPLTLINIYFEEKDSEHYICEDDVIQWIPLKSLYHPDHDVLIPLQMLVLFDKTIFKDEKQFTNSGVSTGTASHETFEKSLTNSIIEILQIDSYNLWWYGGIEGKTISVNIAEKLNEWFKRESIVHKFLDNFDVYFTDISFDKPIHVVVCEVKSKAKDLSLPKYVVGVQGDMNLEQCIYRSLLECVTVLEYAMTEVWNNTTHFKNISENIKNHPIDNLDDNVMYYAKYGLNFNMQKRKNTLQNIKNAKNLHEIINELKHLSYYACYLDITPVEFYNKNLVVVRTFIPELLTIALPSYPPYLHPRYKEIGGIINDIPHPLA</sequence>
<proteinExistence type="predicted"/>
<keyword evidence="5" id="KW-1185">Reference proteome</keyword>
<dbReference type="PROSITE" id="PS51664">
    <property type="entry name" value="YCAO"/>
    <property type="match status" value="1"/>
</dbReference>
<evidence type="ECO:0000313" key="2">
    <source>
        <dbReference type="EMBL" id="MBE2127753.1"/>
    </source>
</evidence>
<dbReference type="RefSeq" id="WP_047549242.1">
    <property type="nucleotide sequence ID" value="NZ_CBCSFW010000001.1"/>
</dbReference>
<protein>
    <submittedName>
        <fullName evidence="3">Streptolysin associated protein SagD</fullName>
    </submittedName>
    <submittedName>
        <fullName evidence="2">YcaO-like family protein</fullName>
    </submittedName>
</protein>
<accession>A0A2K4AGR5</accession>
<dbReference type="InterPro" id="IPR003776">
    <property type="entry name" value="YcaO-like_dom"/>
</dbReference>
<organism evidence="3 4">
    <name type="scientific">Staphylococcus schweitzeri</name>
    <dbReference type="NCBI Taxonomy" id="1654388"/>
    <lineage>
        <taxon>Bacteria</taxon>
        <taxon>Bacillati</taxon>
        <taxon>Bacillota</taxon>
        <taxon>Bacilli</taxon>
        <taxon>Bacillales</taxon>
        <taxon>Staphylococcaceae</taxon>
        <taxon>Staphylococcus</taxon>
    </lineage>
</organism>
<dbReference type="AlphaFoldDB" id="A0A2K4AGR5"/>
<evidence type="ECO:0000259" key="1">
    <source>
        <dbReference type="PROSITE" id="PS51664"/>
    </source>
</evidence>
<evidence type="ECO:0000313" key="4">
    <source>
        <dbReference type="Proteomes" id="UP000236395"/>
    </source>
</evidence>
<dbReference type="Gene3D" id="3.30.1330.230">
    <property type="match status" value="1"/>
</dbReference>
<name>A0A2K4AGR5_9STAP</name>
<gene>
    <name evidence="3" type="ORF">CD116_08110</name>
    <name evidence="2" type="ORF">ILQ21_01555</name>
</gene>
<dbReference type="Gene3D" id="3.30.160.660">
    <property type="match status" value="1"/>
</dbReference>
<comment type="caution">
    <text evidence="3">The sequence shown here is derived from an EMBL/GenBank/DDBJ whole genome shotgun (WGS) entry which is preliminary data.</text>
</comment>
<dbReference type="EMBL" id="JADAMT010000002">
    <property type="protein sequence ID" value="MBE2127753.1"/>
    <property type="molecule type" value="Genomic_DNA"/>
</dbReference>
<evidence type="ECO:0000313" key="5">
    <source>
        <dbReference type="Proteomes" id="UP000596960"/>
    </source>
</evidence>
<dbReference type="NCBIfam" id="TIGR03604">
    <property type="entry name" value="TOMM_cyclo_SagD"/>
    <property type="match status" value="1"/>
</dbReference>
<dbReference type="Pfam" id="PF02624">
    <property type="entry name" value="YcaO"/>
    <property type="match status" value="1"/>
</dbReference>
<evidence type="ECO:0000313" key="3">
    <source>
        <dbReference type="EMBL" id="PNZ49128.1"/>
    </source>
</evidence>
<dbReference type="PANTHER" id="PTHR37809:SF1">
    <property type="entry name" value="RIBOSOMAL PROTEIN S12 METHYLTHIOTRANSFERASE ACCESSORY FACTOR YCAO"/>
    <property type="match status" value="1"/>
</dbReference>